<sequence>MGKKFQLTALALTLTIASLTACSGPSVKEEEAKTPLQVTVSIVPQEYFVKRIGGDRVSVNAMIQPGTDPHTYEPKPEQLKTTAQSQAYFKIGVSLEDAWKDRLNSVNQQMLIVDTSQGVDKIPLTAEHDHDHDHDHNHDHDHAKAKTEQAGKNTLDPHIWLSPKRVKAQAKTIYQTLAQLDPGQEAIYRANLEKFSQELDALDQEIRQNLAGVKNKKFMVFHPEWGYFAQDYGLEMIAIEIDGNEPSAAQLSQLIKQAKKENIKVIFTQPEFSQKSAETIAREIGGQVIPISAFAENWSENLRQVSQKMATVLNQ</sequence>
<evidence type="ECO:0000256" key="6">
    <source>
        <dbReference type="SAM" id="SignalP"/>
    </source>
</evidence>
<dbReference type="RefSeq" id="WP_159296131.1">
    <property type="nucleotide sequence ID" value="NZ_BJCK01000002.1"/>
</dbReference>
<comment type="caution">
    <text evidence="7">The sequence shown here is derived from an EMBL/GenBank/DDBJ whole genome shotgun (WGS) entry which is preliminary data.</text>
</comment>
<evidence type="ECO:0000256" key="2">
    <source>
        <dbReference type="ARBA" id="ARBA00022448"/>
    </source>
</evidence>
<dbReference type="PANTHER" id="PTHR42953">
    <property type="entry name" value="HIGH-AFFINITY ZINC UPTAKE SYSTEM PROTEIN ZNUA-RELATED"/>
    <property type="match status" value="1"/>
</dbReference>
<dbReference type="GO" id="GO:0030001">
    <property type="term" value="P:metal ion transport"/>
    <property type="evidence" value="ECO:0007669"/>
    <property type="project" value="InterPro"/>
</dbReference>
<evidence type="ECO:0000256" key="3">
    <source>
        <dbReference type="ARBA" id="ARBA00022729"/>
    </source>
</evidence>
<dbReference type="Pfam" id="PF01297">
    <property type="entry name" value="ZnuA"/>
    <property type="match status" value="1"/>
</dbReference>
<dbReference type="AlphaFoldDB" id="A0AAD3G6Z5"/>
<evidence type="ECO:0000256" key="4">
    <source>
        <dbReference type="RuleBase" id="RU003512"/>
    </source>
</evidence>
<evidence type="ECO:0000256" key="5">
    <source>
        <dbReference type="SAM" id="MobiDB-lite"/>
    </source>
</evidence>
<gene>
    <name evidence="7" type="ORF">NIES3807_02750</name>
</gene>
<dbReference type="InterPro" id="IPR050492">
    <property type="entry name" value="Bact_metal-bind_prot9"/>
</dbReference>
<feature type="chain" id="PRO_5042292854" evidence="6">
    <location>
        <begin position="24"/>
        <end position="315"/>
    </location>
</feature>
<dbReference type="Proteomes" id="UP000441080">
    <property type="component" value="Unassembled WGS sequence"/>
</dbReference>
<keyword evidence="3 6" id="KW-0732">Signal</keyword>
<keyword evidence="2 4" id="KW-0813">Transport</keyword>
<evidence type="ECO:0000313" key="8">
    <source>
        <dbReference type="Proteomes" id="UP000441080"/>
    </source>
</evidence>
<organism evidence="7 8">
    <name type="scientific">Microcystis aeruginosa NIES-3807</name>
    <dbReference type="NCBI Taxonomy" id="2517785"/>
    <lineage>
        <taxon>Bacteria</taxon>
        <taxon>Bacillati</taxon>
        <taxon>Cyanobacteriota</taxon>
        <taxon>Cyanophyceae</taxon>
        <taxon>Oscillatoriophycideae</taxon>
        <taxon>Chroococcales</taxon>
        <taxon>Microcystaceae</taxon>
        <taxon>Microcystis</taxon>
    </lineage>
</organism>
<dbReference type="EMBL" id="BJCK01000002">
    <property type="protein sequence ID" value="GCL57125.1"/>
    <property type="molecule type" value="Genomic_DNA"/>
</dbReference>
<dbReference type="GO" id="GO:0007155">
    <property type="term" value="P:cell adhesion"/>
    <property type="evidence" value="ECO:0007669"/>
    <property type="project" value="InterPro"/>
</dbReference>
<name>A0AAD3G6Z5_MICAE</name>
<dbReference type="PANTHER" id="PTHR42953:SF3">
    <property type="entry name" value="HIGH-AFFINITY ZINC UPTAKE SYSTEM PROTEIN ZNUA"/>
    <property type="match status" value="1"/>
</dbReference>
<feature type="signal peptide" evidence="6">
    <location>
        <begin position="1"/>
        <end position="23"/>
    </location>
</feature>
<feature type="compositionally biased region" description="Basic and acidic residues" evidence="5">
    <location>
        <begin position="127"/>
        <end position="149"/>
    </location>
</feature>
<accession>A0AAD3G6Z5</accession>
<proteinExistence type="inferred from homology"/>
<dbReference type="InterPro" id="IPR006129">
    <property type="entry name" value="AdhesinB"/>
</dbReference>
<dbReference type="InterPro" id="IPR006127">
    <property type="entry name" value="ZnuA-like"/>
</dbReference>
<feature type="region of interest" description="Disordered" evidence="5">
    <location>
        <begin position="127"/>
        <end position="159"/>
    </location>
</feature>
<dbReference type="PROSITE" id="PS51257">
    <property type="entry name" value="PROKAR_LIPOPROTEIN"/>
    <property type="match status" value="1"/>
</dbReference>
<dbReference type="PRINTS" id="PR00691">
    <property type="entry name" value="ADHESINB"/>
</dbReference>
<dbReference type="SUPFAM" id="SSF53807">
    <property type="entry name" value="Helical backbone' metal receptor"/>
    <property type="match status" value="1"/>
</dbReference>
<dbReference type="Gene3D" id="3.40.50.1980">
    <property type="entry name" value="Nitrogenase molybdenum iron protein domain"/>
    <property type="match status" value="2"/>
</dbReference>
<reference evidence="7 8" key="1">
    <citation type="submission" date="2019-02" db="EMBL/GenBank/DDBJ databases">
        <title>Draft genome sequence of Arthrospira platensis NIES-3807.</title>
        <authorList>
            <person name="Yamaguchi H."/>
            <person name="Suzuki S."/>
            <person name="Kawachi M."/>
        </authorList>
    </citation>
    <scope>NUCLEOTIDE SEQUENCE [LARGE SCALE GENOMIC DNA]</scope>
    <source>
        <strain evidence="7 8">NIES-3807</strain>
    </source>
</reference>
<protein>
    <submittedName>
        <fullName evidence="7">Zinc ABC-transporter zinc-binding protein component</fullName>
    </submittedName>
</protein>
<dbReference type="InterPro" id="IPR006128">
    <property type="entry name" value="Lipoprotein_PsaA-like"/>
</dbReference>
<comment type="similarity">
    <text evidence="1 4">Belongs to the bacterial solute-binding protein 9 family.</text>
</comment>
<evidence type="ECO:0000313" key="7">
    <source>
        <dbReference type="EMBL" id="GCL57125.1"/>
    </source>
</evidence>
<evidence type="ECO:0000256" key="1">
    <source>
        <dbReference type="ARBA" id="ARBA00011028"/>
    </source>
</evidence>
<dbReference type="GO" id="GO:0046872">
    <property type="term" value="F:metal ion binding"/>
    <property type="evidence" value="ECO:0007669"/>
    <property type="project" value="InterPro"/>
</dbReference>
<dbReference type="PRINTS" id="PR00690">
    <property type="entry name" value="ADHESNFAMILY"/>
</dbReference>